<organism evidence="11 12">
    <name type="scientific">Ensete ventricosum</name>
    <name type="common">Abyssinian banana</name>
    <name type="synonym">Musa ensete</name>
    <dbReference type="NCBI Taxonomy" id="4639"/>
    <lineage>
        <taxon>Eukaryota</taxon>
        <taxon>Viridiplantae</taxon>
        <taxon>Streptophyta</taxon>
        <taxon>Embryophyta</taxon>
        <taxon>Tracheophyta</taxon>
        <taxon>Spermatophyta</taxon>
        <taxon>Magnoliopsida</taxon>
        <taxon>Liliopsida</taxon>
        <taxon>Zingiberales</taxon>
        <taxon>Musaceae</taxon>
        <taxon>Ensete</taxon>
    </lineage>
</organism>
<dbReference type="InterPro" id="IPR002921">
    <property type="entry name" value="Fungal_lipase-type"/>
</dbReference>
<evidence type="ECO:0000256" key="8">
    <source>
        <dbReference type="ARBA" id="ARBA00022963"/>
    </source>
</evidence>
<comment type="function">
    <text evidence="1">Acylhydrolase that catalyzes the hydrolysis of phospholipids at the sn-1 position.</text>
</comment>
<dbReference type="CDD" id="cd00519">
    <property type="entry name" value="Lipase_3"/>
    <property type="match status" value="1"/>
</dbReference>
<dbReference type="GO" id="GO:0008970">
    <property type="term" value="F:phospholipase A1 activity"/>
    <property type="evidence" value="ECO:0007669"/>
    <property type="project" value="UniProtKB-ARBA"/>
</dbReference>
<keyword evidence="4" id="KW-0150">Chloroplast</keyword>
<accession>A0AAV8PIQ2</accession>
<evidence type="ECO:0000256" key="4">
    <source>
        <dbReference type="ARBA" id="ARBA00022528"/>
    </source>
</evidence>
<keyword evidence="6" id="KW-0378">Hydrolase</keyword>
<dbReference type="AlphaFoldDB" id="A0AAV8PIQ2"/>
<dbReference type="GO" id="GO:0009507">
    <property type="term" value="C:chloroplast"/>
    <property type="evidence" value="ECO:0007669"/>
    <property type="project" value="UniProtKB-SubCell"/>
</dbReference>
<dbReference type="Gene3D" id="3.40.50.1820">
    <property type="entry name" value="alpha/beta hydrolase"/>
    <property type="match status" value="1"/>
</dbReference>
<evidence type="ECO:0000256" key="2">
    <source>
        <dbReference type="ARBA" id="ARBA00004229"/>
    </source>
</evidence>
<protein>
    <recommendedName>
        <fullName evidence="10">Fungal lipase-type domain-containing protein</fullName>
    </recommendedName>
</protein>
<dbReference type="GO" id="GO:0016042">
    <property type="term" value="P:lipid catabolic process"/>
    <property type="evidence" value="ECO:0007669"/>
    <property type="project" value="UniProtKB-KW"/>
</dbReference>
<dbReference type="Pfam" id="PF01764">
    <property type="entry name" value="Lipase_3"/>
    <property type="match status" value="1"/>
</dbReference>
<dbReference type="PANTHER" id="PTHR31403:SF51">
    <property type="entry name" value="PHOSPHOLIPASE A1-IGAMMA2, CHLOROPLASTIC"/>
    <property type="match status" value="1"/>
</dbReference>
<dbReference type="EMBL" id="JAQQAF010000004">
    <property type="protein sequence ID" value="KAJ8492099.1"/>
    <property type="molecule type" value="Genomic_DNA"/>
</dbReference>
<comment type="caution">
    <text evidence="11">The sequence shown here is derived from an EMBL/GenBank/DDBJ whole genome shotgun (WGS) entry which is preliminary data.</text>
</comment>
<reference evidence="11 12" key="1">
    <citation type="submission" date="2022-12" db="EMBL/GenBank/DDBJ databases">
        <title>Chromosome-scale assembly of the Ensete ventricosum genome.</title>
        <authorList>
            <person name="Dussert Y."/>
            <person name="Stocks J."/>
            <person name="Wendawek A."/>
            <person name="Woldeyes F."/>
            <person name="Nichols R.A."/>
            <person name="Borrell J.S."/>
        </authorList>
    </citation>
    <scope>NUCLEOTIDE SEQUENCE [LARGE SCALE GENOMIC DNA]</scope>
    <source>
        <strain evidence="12">cv. Maze</strain>
        <tissue evidence="11">Seeds</tissue>
    </source>
</reference>
<keyword evidence="8" id="KW-0442">Lipid degradation</keyword>
<evidence type="ECO:0000256" key="3">
    <source>
        <dbReference type="ARBA" id="ARBA00010701"/>
    </source>
</evidence>
<comment type="subcellular location">
    <subcellularLocation>
        <location evidence="2">Plastid</location>
        <location evidence="2">Chloroplast</location>
    </subcellularLocation>
</comment>
<evidence type="ECO:0000313" key="12">
    <source>
        <dbReference type="Proteomes" id="UP001222027"/>
    </source>
</evidence>
<dbReference type="Proteomes" id="UP001222027">
    <property type="component" value="Unassembled WGS sequence"/>
</dbReference>
<dbReference type="InterPro" id="IPR029058">
    <property type="entry name" value="AB_hydrolase_fold"/>
</dbReference>
<evidence type="ECO:0000256" key="1">
    <source>
        <dbReference type="ARBA" id="ARBA00003523"/>
    </source>
</evidence>
<dbReference type="FunFam" id="3.40.50.1820:FF:000065">
    <property type="entry name" value="Phospholipase A1-II 3"/>
    <property type="match status" value="1"/>
</dbReference>
<evidence type="ECO:0000313" key="11">
    <source>
        <dbReference type="EMBL" id="KAJ8492099.1"/>
    </source>
</evidence>
<dbReference type="SUPFAM" id="SSF53474">
    <property type="entry name" value="alpha/beta-Hydrolases"/>
    <property type="match status" value="1"/>
</dbReference>
<evidence type="ECO:0000256" key="5">
    <source>
        <dbReference type="ARBA" id="ARBA00022640"/>
    </source>
</evidence>
<evidence type="ECO:0000259" key="10">
    <source>
        <dbReference type="Pfam" id="PF01764"/>
    </source>
</evidence>
<evidence type="ECO:0000256" key="7">
    <source>
        <dbReference type="ARBA" id="ARBA00022946"/>
    </source>
</evidence>
<evidence type="ECO:0000256" key="6">
    <source>
        <dbReference type="ARBA" id="ARBA00022801"/>
    </source>
</evidence>
<gene>
    <name evidence="11" type="ORF">OPV22_013820</name>
</gene>
<keyword evidence="9" id="KW-0443">Lipid metabolism</keyword>
<proteinExistence type="inferred from homology"/>
<evidence type="ECO:0000256" key="9">
    <source>
        <dbReference type="ARBA" id="ARBA00023098"/>
    </source>
</evidence>
<sequence>MAISQSSLPIWLPGVFHRFSSQPGPPLPSLSLVKPSPVPVLLRTLNRGVRAQPPRAAREDSMSAIISDLEPQKTAEQVDTRQPQDGVASRWRVIHGRDDWAGLLDPIDPLLRTELIRYGEFVQACYDSFDYDKFSRYCGSCKYSRRQFFSSLGMESAGYDVTRYLYATSNVKVPKFFAKSVMGSRTWSERANWIGYVSVSNDETTARLGRRDILIAWRGTVTRLEWIHDFMANMQPVRSAGIPCPDTRIKVETGFVDLYIDKDATCRFCKYSAREQVLTEVRKLVAQYTKAGEEVSITVAGHSLGSALATLNAYDIAEMELNKGDDGKQVPMAVFSYGGPRVGNEHFKERCDKLGLKVLRVVNVHDKVPTVPGVLINEHIPGFMLKAMDGYVHFGVELLLDHKHSPFLKDSLDPSNYHNLEAHLHLLDGFHGKGRKFALATGRDPALVNKSCDFLHEHLMVPPNWRQDENKGMMRSQEGRWTQPARPKIDDHPEDIHHHYQQLGLDRFE</sequence>
<comment type="similarity">
    <text evidence="3">Belongs to the AB hydrolase superfamily. Lipase family.</text>
</comment>
<keyword evidence="5" id="KW-0934">Plastid</keyword>
<dbReference type="PANTHER" id="PTHR31403">
    <property type="entry name" value="PHOSPHOLIPASE A1-IBETA2, CHLOROPLASTIC"/>
    <property type="match status" value="1"/>
</dbReference>
<name>A0AAV8PIQ2_ENSVE</name>
<feature type="domain" description="Fungal lipase-type" evidence="10">
    <location>
        <begin position="215"/>
        <end position="374"/>
    </location>
</feature>
<keyword evidence="7" id="KW-0809">Transit peptide</keyword>
<keyword evidence="12" id="KW-1185">Reference proteome</keyword>